<feature type="transmembrane region" description="Helical" evidence="1">
    <location>
        <begin position="323"/>
        <end position="343"/>
    </location>
</feature>
<protein>
    <submittedName>
        <fullName evidence="2">Uncharacterized protein</fullName>
    </submittedName>
</protein>
<keyword evidence="1" id="KW-1133">Transmembrane helix</keyword>
<feature type="transmembrane region" description="Helical" evidence="1">
    <location>
        <begin position="479"/>
        <end position="499"/>
    </location>
</feature>
<comment type="caution">
    <text evidence="2">The sequence shown here is derived from an EMBL/GenBank/DDBJ whole genome shotgun (WGS) entry which is preliminary data.</text>
</comment>
<feature type="transmembrane region" description="Helical" evidence="1">
    <location>
        <begin position="184"/>
        <end position="208"/>
    </location>
</feature>
<feature type="transmembrane region" description="Helical" evidence="1">
    <location>
        <begin position="398"/>
        <end position="417"/>
    </location>
</feature>
<feature type="transmembrane region" description="Helical" evidence="1">
    <location>
        <begin position="246"/>
        <end position="264"/>
    </location>
</feature>
<keyword evidence="3" id="KW-1185">Reference proteome</keyword>
<feature type="transmembrane region" description="Helical" evidence="1">
    <location>
        <begin position="33"/>
        <end position="57"/>
    </location>
</feature>
<name>A0ABN2LZB5_9MICO</name>
<proteinExistence type="predicted"/>
<feature type="transmembrane region" description="Helical" evidence="1">
    <location>
        <begin position="6"/>
        <end position="26"/>
    </location>
</feature>
<organism evidence="2 3">
    <name type="scientific">Agromyces neolithicus</name>
    <dbReference type="NCBI Taxonomy" id="269420"/>
    <lineage>
        <taxon>Bacteria</taxon>
        <taxon>Bacillati</taxon>
        <taxon>Actinomycetota</taxon>
        <taxon>Actinomycetes</taxon>
        <taxon>Micrococcales</taxon>
        <taxon>Microbacteriaceae</taxon>
        <taxon>Agromyces</taxon>
    </lineage>
</organism>
<sequence>MNWFDALPAVAVAGLLLVGLGAPFALTVGARGVLFLGLSAATSVAIVAVSSLAAPLVGASWNLVPPMLLAVVLGAIGLLLRRLTVARDRPRGEWGRPLLASVAGIAIGAVLIGRNLLAGIGSPDHPSQTYDAVFHLNAVRWILNHDDASPLHLVMTTPGSSTGFYPTVWHAFTSIVVQLTGTDIVVAANSMAIVMACLVWPIAAVFLVRALFGANSVALAIAGALSAGFAAFPLTLLWFGVLYPNVLAIALLPVALGCMVLALRPNSDGSADLTRFGWWGAALTATAGVALSHPNALFGLFVLSAPLIIQATVRFIRSDRGALVRLAVGGGAVAALTIEAILWTRFGTSDNGWVPNRTFIDAVIEALTNGPLEITVGVVVTVLVVIGIVGVFLRRTPIWLVISYGLTVLLFAVANGGPEGALRTALTGLWYNDAFRLAAMLPVTALPLATMGLVMLAQWTWRGIRRDSPDSTTHPRTRIATAVAAMVVVLAVAGTQFGGVQTTSGHLADAYRFSDRSPVLSPDEVAVFDDVAELTPAHTVIAGNPWNGSSLVYAYVDRMTLFPHLGGRYPDTFWGVAEGLGEGDPAACAAAEDIGVEYVLDFGDHFVFANDRRSELYPGLTDLTDPSALTLLAEHGDAKLYEVTGC</sequence>
<evidence type="ECO:0000256" key="1">
    <source>
        <dbReference type="SAM" id="Phobius"/>
    </source>
</evidence>
<reference evidence="2 3" key="1">
    <citation type="journal article" date="2019" name="Int. J. Syst. Evol. Microbiol.">
        <title>The Global Catalogue of Microorganisms (GCM) 10K type strain sequencing project: providing services to taxonomists for standard genome sequencing and annotation.</title>
        <authorList>
            <consortium name="The Broad Institute Genomics Platform"/>
            <consortium name="The Broad Institute Genome Sequencing Center for Infectious Disease"/>
            <person name="Wu L."/>
            <person name="Ma J."/>
        </authorList>
    </citation>
    <scope>NUCLEOTIDE SEQUENCE [LARGE SCALE GENOMIC DNA]</scope>
    <source>
        <strain evidence="2 3">JCM 14322</strain>
    </source>
</reference>
<accession>A0ABN2LZB5</accession>
<keyword evidence="1" id="KW-0812">Transmembrane</keyword>
<feature type="transmembrane region" description="Helical" evidence="1">
    <location>
        <begin position="63"/>
        <end position="85"/>
    </location>
</feature>
<feature type="transmembrane region" description="Helical" evidence="1">
    <location>
        <begin position="217"/>
        <end position="240"/>
    </location>
</feature>
<dbReference type="Proteomes" id="UP001500002">
    <property type="component" value="Unassembled WGS sequence"/>
</dbReference>
<dbReference type="EMBL" id="BAAANJ010000002">
    <property type="protein sequence ID" value="GAA1803929.1"/>
    <property type="molecule type" value="Genomic_DNA"/>
</dbReference>
<dbReference type="RefSeq" id="WP_344294063.1">
    <property type="nucleotide sequence ID" value="NZ_BAAANJ010000002.1"/>
</dbReference>
<evidence type="ECO:0000313" key="3">
    <source>
        <dbReference type="Proteomes" id="UP001500002"/>
    </source>
</evidence>
<gene>
    <name evidence="2" type="ORF">GCM10009749_10160</name>
</gene>
<dbReference type="InterPro" id="IPR046671">
    <property type="entry name" value="DUF6541"/>
</dbReference>
<feature type="transmembrane region" description="Helical" evidence="1">
    <location>
        <begin position="276"/>
        <end position="292"/>
    </location>
</feature>
<keyword evidence="1" id="KW-0472">Membrane</keyword>
<feature type="transmembrane region" description="Helical" evidence="1">
    <location>
        <begin position="437"/>
        <end position="459"/>
    </location>
</feature>
<feature type="transmembrane region" description="Helical" evidence="1">
    <location>
        <begin position="374"/>
        <end position="393"/>
    </location>
</feature>
<feature type="transmembrane region" description="Helical" evidence="1">
    <location>
        <begin position="97"/>
        <end position="117"/>
    </location>
</feature>
<evidence type="ECO:0000313" key="2">
    <source>
        <dbReference type="EMBL" id="GAA1803929.1"/>
    </source>
</evidence>
<dbReference type="Pfam" id="PF20176">
    <property type="entry name" value="DUF6541"/>
    <property type="match status" value="1"/>
</dbReference>